<dbReference type="UniPathway" id="UPA00275"/>
<dbReference type="PANTHER" id="PTHR11079:SF162">
    <property type="entry name" value="RIBOFLAVIN BIOSYNTHESIS PROTEIN PYRD, CHLOROPLASTIC"/>
    <property type="match status" value="1"/>
</dbReference>
<dbReference type="InterPro" id="IPR004794">
    <property type="entry name" value="Eubact_RibD"/>
</dbReference>
<dbReference type="PROSITE" id="PS51747">
    <property type="entry name" value="CYT_DCMP_DEAMINASES_2"/>
    <property type="match status" value="1"/>
</dbReference>
<dbReference type="Proteomes" id="UP000636709">
    <property type="component" value="Unassembled WGS sequence"/>
</dbReference>
<keyword evidence="4" id="KW-1185">Reference proteome</keyword>
<evidence type="ECO:0000256" key="1">
    <source>
        <dbReference type="ARBA" id="ARBA00005104"/>
    </source>
</evidence>
<name>A0A835FYC9_9POAL</name>
<dbReference type="PANTHER" id="PTHR11079">
    <property type="entry name" value="CYTOSINE DEAMINASE FAMILY MEMBER"/>
    <property type="match status" value="1"/>
</dbReference>
<evidence type="ECO:0000313" key="3">
    <source>
        <dbReference type="EMBL" id="KAF8780397.1"/>
    </source>
</evidence>
<organism evidence="3 4">
    <name type="scientific">Digitaria exilis</name>
    <dbReference type="NCBI Taxonomy" id="1010633"/>
    <lineage>
        <taxon>Eukaryota</taxon>
        <taxon>Viridiplantae</taxon>
        <taxon>Streptophyta</taxon>
        <taxon>Embryophyta</taxon>
        <taxon>Tracheophyta</taxon>
        <taxon>Spermatophyta</taxon>
        <taxon>Magnoliopsida</taxon>
        <taxon>Liliopsida</taxon>
        <taxon>Poales</taxon>
        <taxon>Poaceae</taxon>
        <taxon>PACMAD clade</taxon>
        <taxon>Panicoideae</taxon>
        <taxon>Panicodae</taxon>
        <taxon>Paniceae</taxon>
        <taxon>Anthephorinae</taxon>
        <taxon>Digitaria</taxon>
    </lineage>
</organism>
<sequence length="444" mass="47222">MASSSLVSRPHLTPRPVRAAALASPSRARVAAGGLVGRGMRCQAQAAAGDLDGHYMRRCVELARKAAGHTSPNPMVGCVIVRDGRVVGEGFHPKAGQPHAEVTHVLHYLASLLDALILHKKESTLGFSGSAASFCQKLGAALNKLISSQVFALRDAGDLAENATAYVSLEPCNHYGRTPPCTEALIKAKVKEVVVGMTDPNPIVASKGIEKLQGAGIDVRVGVEEALCRRLNEAYIHRMLTGKAFATLRATLSMNGIVTNQIGKGADQSGGYYSQLMKEYDGVIISSDLAKMSTLPVSHEAGANQPQYIIIAQGESSRLHIPSLSEEHASKAIVLADSPVTVEPAGVEVAVLRQIDLDSILQLLAQRGLCSVLVDFREAGESFASLLNDFQEDKVVQKVVVEVLPVWLASEGLNNLAFGGSQSFPLKNVEHREVNGSLLLEGYV</sequence>
<dbReference type="SUPFAM" id="SSF53597">
    <property type="entry name" value="Dihydrofolate reductase-like"/>
    <property type="match status" value="1"/>
</dbReference>
<dbReference type="EMBL" id="JACEFO010000138">
    <property type="protein sequence ID" value="KAF8780397.1"/>
    <property type="molecule type" value="Genomic_DNA"/>
</dbReference>
<accession>A0A835FYC9</accession>
<comment type="pathway">
    <text evidence="1">Cofactor biosynthesis; riboflavin biosynthesis.</text>
</comment>
<dbReference type="OrthoDB" id="252265at2759"/>
<gene>
    <name evidence="3" type="ORF">HU200_001511</name>
</gene>
<dbReference type="Gene3D" id="3.40.140.10">
    <property type="entry name" value="Cytidine Deaminase, domain 2"/>
    <property type="match status" value="1"/>
</dbReference>
<proteinExistence type="predicted"/>
<dbReference type="InterPro" id="IPR024072">
    <property type="entry name" value="DHFR-like_dom_sf"/>
</dbReference>
<dbReference type="NCBIfam" id="TIGR00326">
    <property type="entry name" value="eubact_ribD"/>
    <property type="match status" value="1"/>
</dbReference>
<dbReference type="AlphaFoldDB" id="A0A835FYC9"/>
<evidence type="ECO:0000313" key="4">
    <source>
        <dbReference type="Proteomes" id="UP000636709"/>
    </source>
</evidence>
<dbReference type="InterPro" id="IPR016193">
    <property type="entry name" value="Cytidine_deaminase-like"/>
</dbReference>
<dbReference type="GO" id="GO:0008835">
    <property type="term" value="F:diaminohydroxyphosphoribosylaminopyrimidine deaminase activity"/>
    <property type="evidence" value="ECO:0007669"/>
    <property type="project" value="InterPro"/>
</dbReference>
<dbReference type="Pfam" id="PF00383">
    <property type="entry name" value="dCMP_cyt_deam_1"/>
    <property type="match status" value="1"/>
</dbReference>
<dbReference type="Gene3D" id="3.40.430.10">
    <property type="entry name" value="Dihydrofolate Reductase, subunit A"/>
    <property type="match status" value="1"/>
</dbReference>
<dbReference type="CDD" id="cd01284">
    <property type="entry name" value="Riboflavin_deaminase-reductase"/>
    <property type="match status" value="1"/>
</dbReference>
<feature type="domain" description="CMP/dCMP-type deaminase" evidence="2">
    <location>
        <begin position="50"/>
        <end position="220"/>
    </location>
</feature>
<dbReference type="SUPFAM" id="SSF53927">
    <property type="entry name" value="Cytidine deaminase-like"/>
    <property type="match status" value="1"/>
</dbReference>
<evidence type="ECO:0000259" key="2">
    <source>
        <dbReference type="PROSITE" id="PS51747"/>
    </source>
</evidence>
<comment type="caution">
    <text evidence="3">The sequence shown here is derived from an EMBL/GenBank/DDBJ whole genome shotgun (WGS) entry which is preliminary data.</text>
</comment>
<dbReference type="InterPro" id="IPR002125">
    <property type="entry name" value="CMP_dCMP_dom"/>
</dbReference>
<dbReference type="GO" id="GO:0009231">
    <property type="term" value="P:riboflavin biosynthetic process"/>
    <property type="evidence" value="ECO:0007669"/>
    <property type="project" value="UniProtKB-UniPathway"/>
</dbReference>
<protein>
    <recommendedName>
        <fullName evidence="2">CMP/dCMP-type deaminase domain-containing protein</fullName>
    </recommendedName>
</protein>
<reference evidence="3" key="1">
    <citation type="submission" date="2020-07" db="EMBL/GenBank/DDBJ databases">
        <title>Genome sequence and genetic diversity analysis of an under-domesticated orphan crop, white fonio (Digitaria exilis).</title>
        <authorList>
            <person name="Bennetzen J.L."/>
            <person name="Chen S."/>
            <person name="Ma X."/>
            <person name="Wang X."/>
            <person name="Yssel A.E.J."/>
            <person name="Chaluvadi S.R."/>
            <person name="Johnson M."/>
            <person name="Gangashetty P."/>
            <person name="Hamidou F."/>
            <person name="Sanogo M.D."/>
            <person name="Zwaenepoel A."/>
            <person name="Wallace J."/>
            <person name="Van De Peer Y."/>
            <person name="Van Deynze A."/>
        </authorList>
    </citation>
    <scope>NUCLEOTIDE SEQUENCE</scope>
    <source>
        <tissue evidence="3">Leaves</tissue>
    </source>
</reference>